<feature type="domain" description="GST C-terminal" evidence="6">
    <location>
        <begin position="89"/>
        <end position="217"/>
    </location>
</feature>
<sequence length="217" mass="24038">MLTVHHLNDSRAQKTIWLLEELGLPYDLLPYQRHQATMMAPPALKALHPVGKSPMIEDQGRIVIESGAITEHIIERHGDGRLAPVPGTDAHERYRQWLYYAVSSGMNPIMIKVYARAFGLDGSAIDQAADAELTKTLAYIDDALADGPFLLGDDFSAADIQMSFIPEIAQTLMPIDAYRHIVAWLGRLHGRPAFRQSIERGGDYRLAGKAGLREPVA</sequence>
<evidence type="ECO:0000256" key="2">
    <source>
        <dbReference type="ARBA" id="ARBA00022679"/>
    </source>
</evidence>
<dbReference type="SUPFAM" id="SSF47616">
    <property type="entry name" value="GST C-terminal domain-like"/>
    <property type="match status" value="1"/>
</dbReference>
<evidence type="ECO:0000313" key="7">
    <source>
        <dbReference type="EMBL" id="KMS58296.1"/>
    </source>
</evidence>
<dbReference type="PROSITE" id="PS50405">
    <property type="entry name" value="GST_CTER"/>
    <property type="match status" value="1"/>
</dbReference>
<comment type="caution">
    <text evidence="7">The sequence shown here is derived from an EMBL/GenBank/DDBJ whole genome shotgun (WGS) entry which is preliminary data.</text>
</comment>
<dbReference type="PANTHER" id="PTHR44051">
    <property type="entry name" value="GLUTATHIONE S-TRANSFERASE-RELATED"/>
    <property type="match status" value="1"/>
</dbReference>
<evidence type="ECO:0000256" key="1">
    <source>
        <dbReference type="ARBA" id="ARBA00012452"/>
    </source>
</evidence>
<evidence type="ECO:0000259" key="5">
    <source>
        <dbReference type="PROSITE" id="PS50404"/>
    </source>
</evidence>
<keyword evidence="2 7" id="KW-0808">Transferase</keyword>
<comment type="catalytic activity">
    <reaction evidence="3">
        <text>RX + glutathione = an S-substituted glutathione + a halide anion + H(+)</text>
        <dbReference type="Rhea" id="RHEA:16437"/>
        <dbReference type="ChEBI" id="CHEBI:15378"/>
        <dbReference type="ChEBI" id="CHEBI:16042"/>
        <dbReference type="ChEBI" id="CHEBI:17792"/>
        <dbReference type="ChEBI" id="CHEBI:57925"/>
        <dbReference type="ChEBI" id="CHEBI:90779"/>
        <dbReference type="EC" id="2.5.1.18"/>
    </reaction>
</comment>
<feature type="domain" description="GST N-terminal" evidence="5">
    <location>
        <begin position="1"/>
        <end position="81"/>
    </location>
</feature>
<dbReference type="InterPro" id="IPR010987">
    <property type="entry name" value="Glutathione-S-Trfase_C-like"/>
</dbReference>
<proteinExistence type="inferred from homology"/>
<accession>A0A0J7Y2X6</accession>
<dbReference type="InterPro" id="IPR036282">
    <property type="entry name" value="Glutathione-S-Trfase_C_sf"/>
</dbReference>
<dbReference type="SFLD" id="SFLDG00358">
    <property type="entry name" value="Main_(cytGST)"/>
    <property type="match status" value="1"/>
</dbReference>
<dbReference type="GO" id="GO:0005737">
    <property type="term" value="C:cytoplasm"/>
    <property type="evidence" value="ECO:0007669"/>
    <property type="project" value="UniProtKB-ARBA"/>
</dbReference>
<dbReference type="Gene3D" id="3.40.30.10">
    <property type="entry name" value="Glutaredoxin"/>
    <property type="match status" value="1"/>
</dbReference>
<keyword evidence="8" id="KW-1185">Reference proteome</keyword>
<evidence type="ECO:0000259" key="6">
    <source>
        <dbReference type="PROSITE" id="PS50405"/>
    </source>
</evidence>
<dbReference type="Proteomes" id="UP000052232">
    <property type="component" value="Unassembled WGS sequence"/>
</dbReference>
<dbReference type="PATRIC" id="fig|1420583.3.peg.1858"/>
<dbReference type="InterPro" id="IPR036249">
    <property type="entry name" value="Thioredoxin-like_sf"/>
</dbReference>
<evidence type="ECO:0000256" key="4">
    <source>
        <dbReference type="RuleBase" id="RU003494"/>
    </source>
</evidence>
<dbReference type="GO" id="GO:0004364">
    <property type="term" value="F:glutathione transferase activity"/>
    <property type="evidence" value="ECO:0007669"/>
    <property type="project" value="UniProtKB-EC"/>
</dbReference>
<dbReference type="Pfam" id="PF00043">
    <property type="entry name" value="GST_C"/>
    <property type="match status" value="1"/>
</dbReference>
<dbReference type="RefSeq" id="WP_066602772.1">
    <property type="nucleotide sequence ID" value="NZ_KQ130434.1"/>
</dbReference>
<dbReference type="AlphaFoldDB" id="A0A0J7Y2X6"/>
<evidence type="ECO:0000313" key="8">
    <source>
        <dbReference type="Proteomes" id="UP000052232"/>
    </source>
</evidence>
<comment type="similarity">
    <text evidence="4">Belongs to the GST superfamily.</text>
</comment>
<dbReference type="FunFam" id="3.40.30.10:FF:000156">
    <property type="entry name" value="Glutathione S-transferase 1"/>
    <property type="match status" value="1"/>
</dbReference>
<gene>
    <name evidence="7" type="ORF">V473_09245</name>
</gene>
<dbReference type="SUPFAM" id="SSF52833">
    <property type="entry name" value="Thioredoxin-like"/>
    <property type="match status" value="1"/>
</dbReference>
<dbReference type="PANTHER" id="PTHR44051:SF9">
    <property type="entry name" value="GLUTATHIONE S-TRANSFERASE 1"/>
    <property type="match status" value="1"/>
</dbReference>
<protein>
    <recommendedName>
        <fullName evidence="1">glutathione transferase</fullName>
        <ecNumber evidence="1">2.5.1.18</ecNumber>
    </recommendedName>
</protein>
<dbReference type="Gene3D" id="1.20.1050.10">
    <property type="match status" value="1"/>
</dbReference>
<dbReference type="SFLD" id="SFLDS00019">
    <property type="entry name" value="Glutathione_Transferase_(cytos"/>
    <property type="match status" value="1"/>
</dbReference>
<dbReference type="CDD" id="cd03046">
    <property type="entry name" value="GST_N_GTT1_like"/>
    <property type="match status" value="1"/>
</dbReference>
<dbReference type="EC" id="2.5.1.18" evidence="1"/>
<dbReference type="InterPro" id="IPR004045">
    <property type="entry name" value="Glutathione_S-Trfase_N"/>
</dbReference>
<dbReference type="STRING" id="1420583.V473_09245"/>
<dbReference type="Pfam" id="PF02798">
    <property type="entry name" value="GST_N"/>
    <property type="match status" value="1"/>
</dbReference>
<organism evidence="7 8">
    <name type="scientific">Sphingobium cupriresistens LL01</name>
    <dbReference type="NCBI Taxonomy" id="1420583"/>
    <lineage>
        <taxon>Bacteria</taxon>
        <taxon>Pseudomonadati</taxon>
        <taxon>Pseudomonadota</taxon>
        <taxon>Alphaproteobacteria</taxon>
        <taxon>Sphingomonadales</taxon>
        <taxon>Sphingomonadaceae</taxon>
        <taxon>Sphingobium</taxon>
    </lineage>
</organism>
<dbReference type="SFLD" id="SFLDG01150">
    <property type="entry name" value="Main.1:_Beta-like"/>
    <property type="match status" value="1"/>
</dbReference>
<evidence type="ECO:0000256" key="3">
    <source>
        <dbReference type="ARBA" id="ARBA00047960"/>
    </source>
</evidence>
<dbReference type="InterPro" id="IPR004046">
    <property type="entry name" value="GST_C"/>
</dbReference>
<name>A0A0J7Y2X6_9SPHN</name>
<reference evidence="7 8" key="1">
    <citation type="journal article" date="2015" name="G3 (Bethesda)">
        <title>Insights into Ongoing Evolution of the Hexachlorocyclohexane Catabolic Pathway from Comparative Genomics of Ten Sphingomonadaceae Strains.</title>
        <authorList>
            <person name="Pearce S.L."/>
            <person name="Oakeshott J.G."/>
            <person name="Pandey G."/>
        </authorList>
    </citation>
    <scope>NUCLEOTIDE SEQUENCE [LARGE SCALE GENOMIC DNA]</scope>
    <source>
        <strain evidence="7 8">LL01</strain>
    </source>
</reference>
<dbReference type="GO" id="GO:0004601">
    <property type="term" value="F:peroxidase activity"/>
    <property type="evidence" value="ECO:0007669"/>
    <property type="project" value="UniProtKB-ARBA"/>
</dbReference>
<dbReference type="InterPro" id="IPR040079">
    <property type="entry name" value="Glutathione_S-Trfase"/>
</dbReference>
<dbReference type="PROSITE" id="PS50404">
    <property type="entry name" value="GST_NTER"/>
    <property type="match status" value="1"/>
</dbReference>
<dbReference type="EMBL" id="JACT01000001">
    <property type="protein sequence ID" value="KMS58296.1"/>
    <property type="molecule type" value="Genomic_DNA"/>
</dbReference>